<dbReference type="Pfam" id="PF01390">
    <property type="entry name" value="SEA"/>
    <property type="match status" value="1"/>
</dbReference>
<accession>A0AAD9NKD5</accession>
<evidence type="ECO:0000313" key="3">
    <source>
        <dbReference type="EMBL" id="KAK2173527.1"/>
    </source>
</evidence>
<reference evidence="3" key="1">
    <citation type="journal article" date="2023" name="Mol. Biol. Evol.">
        <title>Third-Generation Sequencing Reveals the Adaptive Role of the Epigenome in Three Deep-Sea Polychaetes.</title>
        <authorList>
            <person name="Perez M."/>
            <person name="Aroh O."/>
            <person name="Sun Y."/>
            <person name="Lan Y."/>
            <person name="Juniper S.K."/>
            <person name="Young C.R."/>
            <person name="Angers B."/>
            <person name="Qian P.Y."/>
        </authorList>
    </citation>
    <scope>NUCLEOTIDE SEQUENCE</scope>
    <source>
        <strain evidence="3">R07B-5</strain>
    </source>
</reference>
<proteinExistence type="predicted"/>
<dbReference type="Proteomes" id="UP001209878">
    <property type="component" value="Unassembled WGS sequence"/>
</dbReference>
<sequence>MDKPSKKEYSYPTTFTMPKKTYNKQLADVSSAQYKTLFNELNIMMLTLLKDNQVYIKAILDMTFRAGSVRAGFRVVTEVSYTSKEVENHVVALAKVGSLRGLVDPASVKVNDSESKRLSLILVCLLLTVVLIVLVVVLVIKIRRDFNARIGRDNDKWRLAMGKHRLGKCNSNGELLLAPLL</sequence>
<dbReference type="InterPro" id="IPR000082">
    <property type="entry name" value="SEA_dom"/>
</dbReference>
<gene>
    <name evidence="3" type="ORF">NP493_869g01030</name>
</gene>
<evidence type="ECO:0000313" key="4">
    <source>
        <dbReference type="Proteomes" id="UP001209878"/>
    </source>
</evidence>
<keyword evidence="1" id="KW-0472">Membrane</keyword>
<organism evidence="3 4">
    <name type="scientific">Ridgeia piscesae</name>
    <name type="common">Tubeworm</name>
    <dbReference type="NCBI Taxonomy" id="27915"/>
    <lineage>
        <taxon>Eukaryota</taxon>
        <taxon>Metazoa</taxon>
        <taxon>Spiralia</taxon>
        <taxon>Lophotrochozoa</taxon>
        <taxon>Annelida</taxon>
        <taxon>Polychaeta</taxon>
        <taxon>Sedentaria</taxon>
        <taxon>Canalipalpata</taxon>
        <taxon>Sabellida</taxon>
        <taxon>Siboglinidae</taxon>
        <taxon>Ridgeia</taxon>
    </lineage>
</organism>
<feature type="domain" description="SEA" evidence="2">
    <location>
        <begin position="7"/>
        <end position="115"/>
    </location>
</feature>
<keyword evidence="4" id="KW-1185">Reference proteome</keyword>
<protein>
    <recommendedName>
        <fullName evidence="2">SEA domain-containing protein</fullName>
    </recommendedName>
</protein>
<comment type="caution">
    <text evidence="3">The sequence shown here is derived from an EMBL/GenBank/DDBJ whole genome shotgun (WGS) entry which is preliminary data.</text>
</comment>
<feature type="transmembrane region" description="Helical" evidence="1">
    <location>
        <begin position="118"/>
        <end position="140"/>
    </location>
</feature>
<keyword evidence="1" id="KW-0812">Transmembrane</keyword>
<evidence type="ECO:0000259" key="2">
    <source>
        <dbReference type="PROSITE" id="PS50024"/>
    </source>
</evidence>
<name>A0AAD9NKD5_RIDPI</name>
<dbReference type="AlphaFoldDB" id="A0AAD9NKD5"/>
<keyword evidence="1" id="KW-1133">Transmembrane helix</keyword>
<dbReference type="EMBL" id="JAODUO010000868">
    <property type="protein sequence ID" value="KAK2173527.1"/>
    <property type="molecule type" value="Genomic_DNA"/>
</dbReference>
<evidence type="ECO:0000256" key="1">
    <source>
        <dbReference type="SAM" id="Phobius"/>
    </source>
</evidence>
<dbReference type="PROSITE" id="PS50024">
    <property type="entry name" value="SEA"/>
    <property type="match status" value="1"/>
</dbReference>